<evidence type="ECO:0000256" key="4">
    <source>
        <dbReference type="ARBA" id="ARBA00022692"/>
    </source>
</evidence>
<gene>
    <name evidence="12" type="ORF">ALC56_01904</name>
</gene>
<evidence type="ECO:0000256" key="3">
    <source>
        <dbReference type="ARBA" id="ARBA00022475"/>
    </source>
</evidence>
<dbReference type="PANTHER" id="PTHR11923">
    <property type="entry name" value="SCAVENGER RECEPTOR CLASS B TYPE-1 SR-B1"/>
    <property type="match status" value="1"/>
</dbReference>
<dbReference type="PRINTS" id="PR01609">
    <property type="entry name" value="CD36FAMILY"/>
</dbReference>
<keyword evidence="5 11" id="KW-1133">Transmembrane helix</keyword>
<dbReference type="GO" id="GO:0005044">
    <property type="term" value="F:scavenger receptor activity"/>
    <property type="evidence" value="ECO:0007669"/>
    <property type="project" value="TreeGrafter"/>
</dbReference>
<evidence type="ECO:0000256" key="10">
    <source>
        <dbReference type="PIRSR" id="PIRSR605428-52"/>
    </source>
</evidence>
<protein>
    <submittedName>
        <fullName evidence="12">Protein croquemort</fullName>
    </submittedName>
</protein>
<evidence type="ECO:0000256" key="5">
    <source>
        <dbReference type="ARBA" id="ARBA00022989"/>
    </source>
</evidence>
<keyword evidence="6 11" id="KW-0472">Membrane</keyword>
<evidence type="ECO:0000256" key="7">
    <source>
        <dbReference type="ARBA" id="ARBA00023157"/>
    </source>
</evidence>
<evidence type="ECO:0000256" key="1">
    <source>
        <dbReference type="ARBA" id="ARBA00004651"/>
    </source>
</evidence>
<evidence type="ECO:0000256" key="2">
    <source>
        <dbReference type="ARBA" id="ARBA00010532"/>
    </source>
</evidence>
<evidence type="ECO:0000313" key="13">
    <source>
        <dbReference type="Proteomes" id="UP000078541"/>
    </source>
</evidence>
<keyword evidence="4 11" id="KW-0812">Transmembrane</keyword>
<keyword evidence="8" id="KW-0675">Receptor</keyword>
<keyword evidence="9" id="KW-0325">Glycoprotein</keyword>
<dbReference type="GO" id="GO:0005737">
    <property type="term" value="C:cytoplasm"/>
    <property type="evidence" value="ECO:0007669"/>
    <property type="project" value="TreeGrafter"/>
</dbReference>
<comment type="subcellular location">
    <subcellularLocation>
        <location evidence="1">Cell membrane</location>
        <topology evidence="1">Multi-pass membrane protein</topology>
    </subcellularLocation>
</comment>
<accession>A0A195FTM5</accession>
<keyword evidence="7 10" id="KW-1015">Disulfide bond</keyword>
<dbReference type="InterPro" id="IPR002159">
    <property type="entry name" value="CD36_fam"/>
</dbReference>
<dbReference type="EMBL" id="KQ981276">
    <property type="protein sequence ID" value="KYN43642.1"/>
    <property type="molecule type" value="Genomic_DNA"/>
</dbReference>
<evidence type="ECO:0000256" key="8">
    <source>
        <dbReference type="ARBA" id="ARBA00023170"/>
    </source>
</evidence>
<dbReference type="AlphaFoldDB" id="A0A195FTM5"/>
<dbReference type="InterPro" id="IPR005428">
    <property type="entry name" value="CD36/SCARB1/SNMP1"/>
</dbReference>
<keyword evidence="3" id="KW-1003">Cell membrane</keyword>
<evidence type="ECO:0000313" key="12">
    <source>
        <dbReference type="EMBL" id="KYN43642.1"/>
    </source>
</evidence>
<evidence type="ECO:0000256" key="9">
    <source>
        <dbReference type="ARBA" id="ARBA00023180"/>
    </source>
</evidence>
<name>A0A195FTM5_9HYME</name>
<dbReference type="STRING" id="34720.A0A195FTM5"/>
<dbReference type="PRINTS" id="PR01610">
    <property type="entry name" value="CD36ANTIGEN"/>
</dbReference>
<evidence type="ECO:0000256" key="11">
    <source>
        <dbReference type="SAM" id="Phobius"/>
    </source>
</evidence>
<organism evidence="12 13">
    <name type="scientific">Trachymyrmex septentrionalis</name>
    <dbReference type="NCBI Taxonomy" id="34720"/>
    <lineage>
        <taxon>Eukaryota</taxon>
        <taxon>Metazoa</taxon>
        <taxon>Ecdysozoa</taxon>
        <taxon>Arthropoda</taxon>
        <taxon>Hexapoda</taxon>
        <taxon>Insecta</taxon>
        <taxon>Pterygota</taxon>
        <taxon>Neoptera</taxon>
        <taxon>Endopterygota</taxon>
        <taxon>Hymenoptera</taxon>
        <taxon>Apocrita</taxon>
        <taxon>Aculeata</taxon>
        <taxon>Formicoidea</taxon>
        <taxon>Formicidae</taxon>
        <taxon>Myrmicinae</taxon>
        <taxon>Trachymyrmex</taxon>
    </lineage>
</organism>
<feature type="disulfide bond" evidence="10">
    <location>
        <begin position="279"/>
        <end position="348"/>
    </location>
</feature>
<feature type="disulfide bond" evidence="10">
    <location>
        <begin position="251"/>
        <end position="331"/>
    </location>
</feature>
<keyword evidence="13" id="KW-1185">Reference proteome</keyword>
<reference evidence="12 13" key="1">
    <citation type="submission" date="2016-03" db="EMBL/GenBank/DDBJ databases">
        <title>Trachymyrmex septentrionalis WGS genome.</title>
        <authorList>
            <person name="Nygaard S."/>
            <person name="Hu H."/>
            <person name="Boomsma J."/>
            <person name="Zhang G."/>
        </authorList>
    </citation>
    <scope>NUCLEOTIDE SEQUENCE [LARGE SCALE GENOMIC DNA]</scope>
    <source>
        <strain evidence="12">Tsep2-gDNA-1</strain>
        <tissue evidence="12">Whole body</tissue>
    </source>
</reference>
<proteinExistence type="inferred from homology"/>
<evidence type="ECO:0000256" key="6">
    <source>
        <dbReference type="ARBA" id="ARBA00023136"/>
    </source>
</evidence>
<feature type="transmembrane region" description="Helical" evidence="11">
    <location>
        <begin position="446"/>
        <end position="475"/>
    </location>
</feature>
<dbReference type="GO" id="GO:0005886">
    <property type="term" value="C:plasma membrane"/>
    <property type="evidence" value="ECO:0007669"/>
    <property type="project" value="UniProtKB-SubCell"/>
</dbReference>
<comment type="similarity">
    <text evidence="2">Belongs to the CD36 family.</text>
</comment>
<feature type="disulfide bond" evidence="10">
    <location>
        <begin position="333"/>
        <end position="337"/>
    </location>
</feature>
<sequence>MRPWMNKSLSFGILGLFLIALGISFCFLWPTVFHQILQKELALSPTSKTFEMWKDTSNLPPLFMKIYLFNWTNPEELNIKKPHFNQVGPYYFREIRQKDNIQFNHENKTVSYFQRRIWYYDAERSNGSLSDIITNLDPVTVSATHKVRFWEIDWQKSLSFLLSSTNRRYYTSKTVDQLLFTGYSDTLFTMSKMMPLDDIPTFDRFGWFYSKNNSVMDGYLNMETGEDDISQLGTLRNWHYKDTTKFFKSPCNVIEGSAGEFWPPNRAKDEITLFSIDICRPITYEYEGTVSHFGIEGYRYTIDKKTLGNDTRRHTDEYSDDDPDVINMGHCYCNGECMPSGLMNVTACRFGAPGFISLPHFYKGDPMLLDQVEGLHPNDKDHSFTITLEPMTGIPLEVIARLQVNLLLQPSEIVAIFNNVPKIYMPMIWFELKVQIPEEMASNLKILLALPTVMLSIGIAMIAVGLGLIGTILFLHFKKKRRAPTTDTTEKAVDESSDKKAEMMYMDKTSSNNEDPNVRGDRRLYAKLY</sequence>
<dbReference type="Proteomes" id="UP000078541">
    <property type="component" value="Unassembled WGS sequence"/>
</dbReference>
<dbReference type="Pfam" id="PF01130">
    <property type="entry name" value="CD36"/>
    <property type="match status" value="1"/>
</dbReference>
<dbReference type="PANTHER" id="PTHR11923:SF93">
    <property type="entry name" value="GH07959P-RELATED"/>
    <property type="match status" value="1"/>
</dbReference>